<name>A0A7S3DWE6_9STRA</name>
<protein>
    <submittedName>
        <fullName evidence="2">Uncharacterized protein</fullName>
    </submittedName>
</protein>
<dbReference type="AlphaFoldDB" id="A0A7S3DWE6"/>
<dbReference type="EMBL" id="HBHT01033802">
    <property type="protein sequence ID" value="CAD9986450.1"/>
    <property type="molecule type" value="Transcribed_RNA"/>
</dbReference>
<accession>A0A7S3DWE6</accession>
<evidence type="ECO:0000313" key="2">
    <source>
        <dbReference type="EMBL" id="CAD9986450.1"/>
    </source>
</evidence>
<evidence type="ECO:0000256" key="1">
    <source>
        <dbReference type="SAM" id="MobiDB-lite"/>
    </source>
</evidence>
<gene>
    <name evidence="2" type="ORF">APAL1065_LOCUS22724</name>
</gene>
<sequence>MPAMDINRGMRKRSWDWWGIQKEFLESKSKQSASHQPGEKIGTHSLAPKSIQRHQQKKPIPSCLDRLASYVVLTKEGWFGLLLEQQRPQKINYYANNQDM</sequence>
<proteinExistence type="predicted"/>
<reference evidence="2" key="1">
    <citation type="submission" date="2021-01" db="EMBL/GenBank/DDBJ databases">
        <authorList>
            <person name="Corre E."/>
            <person name="Pelletier E."/>
            <person name="Niang G."/>
            <person name="Scheremetjew M."/>
            <person name="Finn R."/>
            <person name="Kale V."/>
            <person name="Holt S."/>
            <person name="Cochrane G."/>
            <person name="Meng A."/>
            <person name="Brown T."/>
            <person name="Cohen L."/>
        </authorList>
    </citation>
    <scope>NUCLEOTIDE SEQUENCE</scope>
    <source>
        <strain evidence="2">CCMP125</strain>
    </source>
</reference>
<feature type="region of interest" description="Disordered" evidence="1">
    <location>
        <begin position="28"/>
        <end position="58"/>
    </location>
</feature>
<organism evidence="2">
    <name type="scientific">Entomoneis paludosa</name>
    <dbReference type="NCBI Taxonomy" id="265537"/>
    <lineage>
        <taxon>Eukaryota</taxon>
        <taxon>Sar</taxon>
        <taxon>Stramenopiles</taxon>
        <taxon>Ochrophyta</taxon>
        <taxon>Bacillariophyta</taxon>
        <taxon>Bacillariophyceae</taxon>
        <taxon>Bacillariophycidae</taxon>
        <taxon>Entomoneidaceae</taxon>
        <taxon>Entomoneis</taxon>
    </lineage>
</organism>